<evidence type="ECO:0000313" key="3">
    <source>
        <dbReference type="Proteomes" id="UP000828390"/>
    </source>
</evidence>
<evidence type="ECO:0000256" key="1">
    <source>
        <dbReference type="SAM" id="MobiDB-lite"/>
    </source>
</evidence>
<feature type="region of interest" description="Disordered" evidence="1">
    <location>
        <begin position="1"/>
        <end position="87"/>
    </location>
</feature>
<reference evidence="2" key="1">
    <citation type="journal article" date="2019" name="bioRxiv">
        <title>The Genome of the Zebra Mussel, Dreissena polymorpha: A Resource for Invasive Species Research.</title>
        <authorList>
            <person name="McCartney M.A."/>
            <person name="Auch B."/>
            <person name="Kono T."/>
            <person name="Mallez S."/>
            <person name="Zhang Y."/>
            <person name="Obille A."/>
            <person name="Becker A."/>
            <person name="Abrahante J.E."/>
            <person name="Garbe J."/>
            <person name="Badalamenti J.P."/>
            <person name="Herman A."/>
            <person name="Mangelson H."/>
            <person name="Liachko I."/>
            <person name="Sullivan S."/>
            <person name="Sone E.D."/>
            <person name="Koren S."/>
            <person name="Silverstein K.A.T."/>
            <person name="Beckman K.B."/>
            <person name="Gohl D.M."/>
        </authorList>
    </citation>
    <scope>NUCLEOTIDE SEQUENCE</scope>
    <source>
        <strain evidence="2">Duluth1</strain>
        <tissue evidence="2">Whole animal</tissue>
    </source>
</reference>
<reference evidence="2" key="2">
    <citation type="submission" date="2020-11" db="EMBL/GenBank/DDBJ databases">
        <authorList>
            <person name="McCartney M.A."/>
            <person name="Auch B."/>
            <person name="Kono T."/>
            <person name="Mallez S."/>
            <person name="Becker A."/>
            <person name="Gohl D.M."/>
            <person name="Silverstein K.A.T."/>
            <person name="Koren S."/>
            <person name="Bechman K.B."/>
            <person name="Herman A."/>
            <person name="Abrahante J.E."/>
            <person name="Garbe J."/>
        </authorList>
    </citation>
    <scope>NUCLEOTIDE SEQUENCE</scope>
    <source>
        <strain evidence="2">Duluth1</strain>
        <tissue evidence="2">Whole animal</tissue>
    </source>
</reference>
<dbReference type="Proteomes" id="UP000828390">
    <property type="component" value="Unassembled WGS sequence"/>
</dbReference>
<dbReference type="AlphaFoldDB" id="A0A9D4RET2"/>
<organism evidence="2 3">
    <name type="scientific">Dreissena polymorpha</name>
    <name type="common">Zebra mussel</name>
    <name type="synonym">Mytilus polymorpha</name>
    <dbReference type="NCBI Taxonomy" id="45954"/>
    <lineage>
        <taxon>Eukaryota</taxon>
        <taxon>Metazoa</taxon>
        <taxon>Spiralia</taxon>
        <taxon>Lophotrochozoa</taxon>
        <taxon>Mollusca</taxon>
        <taxon>Bivalvia</taxon>
        <taxon>Autobranchia</taxon>
        <taxon>Heteroconchia</taxon>
        <taxon>Euheterodonta</taxon>
        <taxon>Imparidentia</taxon>
        <taxon>Neoheterodontei</taxon>
        <taxon>Myida</taxon>
        <taxon>Dreissenoidea</taxon>
        <taxon>Dreissenidae</taxon>
        <taxon>Dreissena</taxon>
    </lineage>
</organism>
<name>A0A9D4RET2_DREPO</name>
<protein>
    <submittedName>
        <fullName evidence="2">Uncharacterized protein</fullName>
    </submittedName>
</protein>
<proteinExistence type="predicted"/>
<keyword evidence="3" id="KW-1185">Reference proteome</keyword>
<accession>A0A9D4RET2</accession>
<gene>
    <name evidence="2" type="ORF">DPMN_028706</name>
</gene>
<comment type="caution">
    <text evidence="2">The sequence shown here is derived from an EMBL/GenBank/DDBJ whole genome shotgun (WGS) entry which is preliminary data.</text>
</comment>
<sequence length="87" mass="9750">MRKDGHRSGGVQGHNKNFPFHISGLPMRKDDHRSGGVQGHNKNFPFHISGLPMRKDDHRSGGVQGHSGLQRMTTDLEMYRDVPGYKG</sequence>
<evidence type="ECO:0000313" key="2">
    <source>
        <dbReference type="EMBL" id="KAH3865664.1"/>
    </source>
</evidence>
<dbReference type="EMBL" id="JAIWYP010000002">
    <property type="protein sequence ID" value="KAH3865664.1"/>
    <property type="molecule type" value="Genomic_DNA"/>
</dbReference>